<dbReference type="AlphaFoldDB" id="A0AAV7U265"/>
<evidence type="ECO:0000256" key="1">
    <source>
        <dbReference type="SAM" id="MobiDB-lite"/>
    </source>
</evidence>
<reference evidence="2" key="1">
    <citation type="journal article" date="2022" name="bioRxiv">
        <title>Sequencing and chromosome-scale assembly of the giantPleurodeles waltlgenome.</title>
        <authorList>
            <person name="Brown T."/>
            <person name="Elewa A."/>
            <person name="Iarovenko S."/>
            <person name="Subramanian E."/>
            <person name="Araus A.J."/>
            <person name="Petzold A."/>
            <person name="Susuki M."/>
            <person name="Suzuki K.-i.T."/>
            <person name="Hayashi T."/>
            <person name="Toyoda A."/>
            <person name="Oliveira C."/>
            <person name="Osipova E."/>
            <person name="Leigh N.D."/>
            <person name="Simon A."/>
            <person name="Yun M.H."/>
        </authorList>
    </citation>
    <scope>NUCLEOTIDE SEQUENCE</scope>
    <source>
        <strain evidence="2">20211129_DDA</strain>
        <tissue evidence="2">Liver</tissue>
    </source>
</reference>
<comment type="caution">
    <text evidence="2">The sequence shown here is derived from an EMBL/GenBank/DDBJ whole genome shotgun (WGS) entry which is preliminary data.</text>
</comment>
<accession>A0AAV7U265</accession>
<dbReference type="Proteomes" id="UP001066276">
    <property type="component" value="Chromosome 3_2"/>
</dbReference>
<name>A0AAV7U265_PLEWA</name>
<keyword evidence="3" id="KW-1185">Reference proteome</keyword>
<protein>
    <submittedName>
        <fullName evidence="2">Uncharacterized protein</fullName>
    </submittedName>
</protein>
<organism evidence="2 3">
    <name type="scientific">Pleurodeles waltl</name>
    <name type="common">Iberian ribbed newt</name>
    <dbReference type="NCBI Taxonomy" id="8319"/>
    <lineage>
        <taxon>Eukaryota</taxon>
        <taxon>Metazoa</taxon>
        <taxon>Chordata</taxon>
        <taxon>Craniata</taxon>
        <taxon>Vertebrata</taxon>
        <taxon>Euteleostomi</taxon>
        <taxon>Amphibia</taxon>
        <taxon>Batrachia</taxon>
        <taxon>Caudata</taxon>
        <taxon>Salamandroidea</taxon>
        <taxon>Salamandridae</taxon>
        <taxon>Pleurodelinae</taxon>
        <taxon>Pleurodeles</taxon>
    </lineage>
</organism>
<feature type="region of interest" description="Disordered" evidence="1">
    <location>
        <begin position="1"/>
        <end position="69"/>
    </location>
</feature>
<gene>
    <name evidence="2" type="ORF">NDU88_007767</name>
</gene>
<sequence>MDFANKGGVGCLTPDDTPPSHHLFRRPAEASPEPRQSIGPRWARSSGPVKQAGQPRRQGAENRAPVPRARLQISSRCSVPLLPIPMIGPLDMPKDGVRKRGSVHTPVVVTDPLTGGCARRCSGPRCLGARNAAGALSPRVTALFPLGGGRSTAGYSWGNRAYGDLS</sequence>
<evidence type="ECO:0000313" key="3">
    <source>
        <dbReference type="Proteomes" id="UP001066276"/>
    </source>
</evidence>
<proteinExistence type="predicted"/>
<evidence type="ECO:0000313" key="2">
    <source>
        <dbReference type="EMBL" id="KAJ1182580.1"/>
    </source>
</evidence>
<dbReference type="EMBL" id="JANPWB010000006">
    <property type="protein sequence ID" value="KAJ1182580.1"/>
    <property type="molecule type" value="Genomic_DNA"/>
</dbReference>